<accession>Q0VM63</accession>
<gene>
    <name evidence="1" type="ordered locus">ABO_2287</name>
</gene>
<reference evidence="1 2" key="1">
    <citation type="journal article" date="2006" name="Nat. Biotechnol.">
        <title>Genome sequence of the ubiquitous hydrocarbon-degrading marine bacterium Alcanivorax borkumensis.</title>
        <authorList>
            <person name="Schneiker S."/>
            <person name="Martins dos Santos V.A.P."/>
            <person name="Bartels D."/>
            <person name="Bekel T."/>
            <person name="Brecht M."/>
            <person name="Buhrmester J."/>
            <person name="Chernikova T.N."/>
            <person name="Denaro R."/>
            <person name="Ferrer M."/>
            <person name="Gertler C."/>
            <person name="Goesmann A."/>
            <person name="Golyshina O.V."/>
            <person name="Kaminski F."/>
            <person name="Khachane A.N."/>
            <person name="Lang S."/>
            <person name="Linke B."/>
            <person name="McHardy A.C."/>
            <person name="Meyer F."/>
            <person name="Nechitaylo T."/>
            <person name="Puehler A."/>
            <person name="Regenhardt D."/>
            <person name="Rupp O."/>
            <person name="Sabirova J.S."/>
            <person name="Selbitschka W."/>
            <person name="Yakimov M.M."/>
            <person name="Timmis K.N."/>
            <person name="Vorhoelter F.-J."/>
            <person name="Weidner S."/>
            <person name="Kaiser O."/>
            <person name="Golyshin P.N."/>
        </authorList>
    </citation>
    <scope>NUCLEOTIDE SEQUENCE [LARGE SCALE GENOMIC DNA]</scope>
    <source>
        <strain evidence="2">ATCC 700651 / DSM 11573 / NCIMB 13689 / SK2</strain>
    </source>
</reference>
<dbReference type="HOGENOM" id="CLU_3264693_0_0_6"/>
<evidence type="ECO:0000313" key="2">
    <source>
        <dbReference type="Proteomes" id="UP000008871"/>
    </source>
</evidence>
<protein>
    <submittedName>
        <fullName evidence="1">Transposase, putative</fullName>
    </submittedName>
</protein>
<dbReference type="KEGG" id="abo:ABO_2287"/>
<dbReference type="Proteomes" id="UP000008871">
    <property type="component" value="Chromosome"/>
</dbReference>
<name>Q0VM63_ALCBS</name>
<organism evidence="1 2">
    <name type="scientific">Alcanivorax borkumensis (strain ATCC 700651 / DSM 11573 / NCIMB 13689 / SK2)</name>
    <dbReference type="NCBI Taxonomy" id="393595"/>
    <lineage>
        <taxon>Bacteria</taxon>
        <taxon>Pseudomonadati</taxon>
        <taxon>Pseudomonadota</taxon>
        <taxon>Gammaproteobacteria</taxon>
        <taxon>Oceanospirillales</taxon>
        <taxon>Alcanivoracaceae</taxon>
        <taxon>Alcanivorax</taxon>
    </lineage>
</organism>
<keyword evidence="2" id="KW-1185">Reference proteome</keyword>
<evidence type="ECO:0000313" key="1">
    <source>
        <dbReference type="EMBL" id="CAL17735.1"/>
    </source>
</evidence>
<dbReference type="EMBL" id="AM286690">
    <property type="protein sequence ID" value="CAL17735.1"/>
    <property type="molecule type" value="Genomic_DNA"/>
</dbReference>
<proteinExistence type="predicted"/>
<dbReference type="AlphaFoldDB" id="Q0VM63"/>
<sequence length="41" mass="4556">MTDIAYIRTHEGRLYLAVVLNLFSRRGAATIMPSLRAFSGS</sequence>